<evidence type="ECO:0000259" key="6">
    <source>
        <dbReference type="Pfam" id="PF00496"/>
    </source>
</evidence>
<keyword evidence="8" id="KW-1185">Reference proteome</keyword>
<evidence type="ECO:0000256" key="5">
    <source>
        <dbReference type="SAM" id="SignalP"/>
    </source>
</evidence>
<accession>A0ABR7HSD3</accession>
<dbReference type="Pfam" id="PF00496">
    <property type="entry name" value="SBP_bac_5"/>
    <property type="match status" value="1"/>
</dbReference>
<keyword evidence="3" id="KW-0813">Transport</keyword>
<dbReference type="RefSeq" id="WP_186963292.1">
    <property type="nucleotide sequence ID" value="NZ_JACOPR010000003.1"/>
</dbReference>
<evidence type="ECO:0000256" key="2">
    <source>
        <dbReference type="ARBA" id="ARBA00005695"/>
    </source>
</evidence>
<feature type="chain" id="PRO_5045360909" evidence="5">
    <location>
        <begin position="23"/>
        <end position="559"/>
    </location>
</feature>
<dbReference type="SUPFAM" id="SSF53850">
    <property type="entry name" value="Periplasmic binding protein-like II"/>
    <property type="match status" value="1"/>
</dbReference>
<dbReference type="InterPro" id="IPR030678">
    <property type="entry name" value="Peptide/Ni-bd"/>
</dbReference>
<evidence type="ECO:0000256" key="4">
    <source>
        <dbReference type="ARBA" id="ARBA00022729"/>
    </source>
</evidence>
<dbReference type="Proteomes" id="UP000660021">
    <property type="component" value="Unassembled WGS sequence"/>
</dbReference>
<feature type="signal peptide" evidence="5">
    <location>
        <begin position="1"/>
        <end position="22"/>
    </location>
</feature>
<organism evidence="7 8">
    <name type="scientific">Pseudoflavonifractor hominis</name>
    <dbReference type="NCBI Taxonomy" id="2763059"/>
    <lineage>
        <taxon>Bacteria</taxon>
        <taxon>Bacillati</taxon>
        <taxon>Bacillota</taxon>
        <taxon>Clostridia</taxon>
        <taxon>Eubacteriales</taxon>
        <taxon>Oscillospiraceae</taxon>
        <taxon>Pseudoflavonifractor</taxon>
    </lineage>
</organism>
<evidence type="ECO:0000256" key="1">
    <source>
        <dbReference type="ARBA" id="ARBA00004196"/>
    </source>
</evidence>
<gene>
    <name evidence="7" type="ORF">H8S34_05730</name>
</gene>
<dbReference type="PROSITE" id="PS51257">
    <property type="entry name" value="PROKAR_LIPOPROTEIN"/>
    <property type="match status" value="1"/>
</dbReference>
<sequence>MKKKLVSTVLASALLVSTLAGCGFTGGDTGSGTPTTSGDPGTATTTRDTLVYYDSNEIRTLVQWAASDTQSFTILNNTFEGLFRLDANHEPEKALCEDYTVSEDGLTYTFTLREGLEWSNGTPLTANDFVFAWLKQMSADATNGYNFIMTDYIVNGAEYGENKVSAEEVGVKAVDDRTLEVHLKNPTPYFLYLTTLSMYFPLNEAFVTEQGDNYGIKAENMIYCGPYVITSYDPAVGTTLKKNDKYWDAENVAIPNVEVKIIKDASAALNAYQAGTLDKVNLSSSDVDKYKDDPEFHTMTEFRVTYLQYNMEDPALSNANIRKALGYAIDRSILADTILADGSAASEGLVSFGVSGSDEGTFRELNGNISSFDPDLAKEYWEKGVAELGSEPKLSLLIADDSVTKNIATFVQSQFRDNLGIEVAIDSKTSKARNELMDNNNYQFAITAWGADYDDAMTFLDLWIADAKTGKSTPYRGNYANPAYSELILSAKADANAETRLQSMLDAEKLLVEEDAVVSPLYYKGFAYLQSAEVQDLIMHPLGSPVEFKFAHFADSAEG</sequence>
<dbReference type="Gene3D" id="3.40.190.10">
    <property type="entry name" value="Periplasmic binding protein-like II"/>
    <property type="match status" value="1"/>
</dbReference>
<dbReference type="InterPro" id="IPR000914">
    <property type="entry name" value="SBP_5_dom"/>
</dbReference>
<evidence type="ECO:0000313" key="7">
    <source>
        <dbReference type="EMBL" id="MBC5730331.1"/>
    </source>
</evidence>
<feature type="domain" description="Solute-binding protein family 5" evidence="6">
    <location>
        <begin position="90"/>
        <end position="468"/>
    </location>
</feature>
<dbReference type="PANTHER" id="PTHR30290:SF10">
    <property type="entry name" value="PERIPLASMIC OLIGOPEPTIDE-BINDING PROTEIN-RELATED"/>
    <property type="match status" value="1"/>
</dbReference>
<dbReference type="Gene3D" id="3.10.105.10">
    <property type="entry name" value="Dipeptide-binding Protein, Domain 3"/>
    <property type="match status" value="1"/>
</dbReference>
<proteinExistence type="inferred from homology"/>
<name>A0ABR7HSD3_9FIRM</name>
<keyword evidence="4 5" id="KW-0732">Signal</keyword>
<comment type="caution">
    <text evidence="7">The sequence shown here is derived from an EMBL/GenBank/DDBJ whole genome shotgun (WGS) entry which is preliminary data.</text>
</comment>
<dbReference type="InterPro" id="IPR039424">
    <property type="entry name" value="SBP_5"/>
</dbReference>
<dbReference type="PIRSF" id="PIRSF002741">
    <property type="entry name" value="MppA"/>
    <property type="match status" value="1"/>
</dbReference>
<comment type="similarity">
    <text evidence="2">Belongs to the bacterial solute-binding protein 5 family.</text>
</comment>
<comment type="subcellular location">
    <subcellularLocation>
        <location evidence="1">Cell envelope</location>
    </subcellularLocation>
</comment>
<evidence type="ECO:0000313" key="8">
    <source>
        <dbReference type="Proteomes" id="UP000660021"/>
    </source>
</evidence>
<dbReference type="PANTHER" id="PTHR30290">
    <property type="entry name" value="PERIPLASMIC BINDING COMPONENT OF ABC TRANSPORTER"/>
    <property type="match status" value="1"/>
</dbReference>
<protein>
    <submittedName>
        <fullName evidence="7">Peptide ABC transporter substrate-binding protein</fullName>
    </submittedName>
</protein>
<dbReference type="EMBL" id="JACOPR010000003">
    <property type="protein sequence ID" value="MBC5730331.1"/>
    <property type="molecule type" value="Genomic_DNA"/>
</dbReference>
<dbReference type="CDD" id="cd08504">
    <property type="entry name" value="PBP2_OppA"/>
    <property type="match status" value="1"/>
</dbReference>
<evidence type="ECO:0000256" key="3">
    <source>
        <dbReference type="ARBA" id="ARBA00022448"/>
    </source>
</evidence>
<dbReference type="Gene3D" id="3.90.76.10">
    <property type="entry name" value="Dipeptide-binding Protein, Domain 1"/>
    <property type="match status" value="1"/>
</dbReference>
<reference evidence="7 8" key="1">
    <citation type="submission" date="2020-08" db="EMBL/GenBank/DDBJ databases">
        <title>Genome public.</title>
        <authorList>
            <person name="Liu C."/>
            <person name="Sun Q."/>
        </authorList>
    </citation>
    <scope>NUCLEOTIDE SEQUENCE [LARGE SCALE GENOMIC DNA]</scope>
    <source>
        <strain evidence="7 8">New-38</strain>
    </source>
</reference>